<dbReference type="Pfam" id="PF00884">
    <property type="entry name" value="Sulfatase"/>
    <property type="match status" value="1"/>
</dbReference>
<feature type="transmembrane region" description="Helical" evidence="8">
    <location>
        <begin position="159"/>
        <end position="178"/>
    </location>
</feature>
<dbReference type="InterPro" id="IPR000917">
    <property type="entry name" value="Sulfatase_N"/>
</dbReference>
<dbReference type="GO" id="GO:0009244">
    <property type="term" value="P:lipopolysaccharide core region biosynthetic process"/>
    <property type="evidence" value="ECO:0007669"/>
    <property type="project" value="TreeGrafter"/>
</dbReference>
<accession>A0A073JFG6</accession>
<feature type="domain" description="Sulfatase N-terminal" evidence="9">
    <location>
        <begin position="243"/>
        <end position="530"/>
    </location>
</feature>
<proteinExistence type="predicted"/>
<protein>
    <submittedName>
        <fullName evidence="11">Phosphoethanolamine transferase</fullName>
    </submittedName>
</protein>
<dbReference type="SUPFAM" id="SSF53649">
    <property type="entry name" value="Alkaline phosphatase-like"/>
    <property type="match status" value="1"/>
</dbReference>
<dbReference type="AlphaFoldDB" id="A0A073JFG6"/>
<reference evidence="11 12" key="1">
    <citation type="submission" date="2014-01" db="EMBL/GenBank/DDBJ databases">
        <title>Sulfitobacter sp. H3 (MCCC 1A00686) Genome Sequencing.</title>
        <authorList>
            <person name="Lai Q."/>
            <person name="Hong Z."/>
        </authorList>
    </citation>
    <scope>NUCLEOTIDE SEQUENCE [LARGE SCALE GENOMIC DNA]</scope>
    <source>
        <strain evidence="11 12">H3</strain>
    </source>
</reference>
<dbReference type="Proteomes" id="UP000027746">
    <property type="component" value="Unassembled WGS sequence"/>
</dbReference>
<dbReference type="InterPro" id="IPR058130">
    <property type="entry name" value="PEA_transf_C"/>
</dbReference>
<evidence type="ECO:0000256" key="4">
    <source>
        <dbReference type="ARBA" id="ARBA00022679"/>
    </source>
</evidence>
<keyword evidence="7 8" id="KW-0472">Membrane</keyword>
<keyword evidence="5 8" id="KW-0812">Transmembrane</keyword>
<name>A0A073JFG6_9RHOB</name>
<feature type="domain" description="Phosphoethanolamine transferase N-terminal" evidence="10">
    <location>
        <begin position="64"/>
        <end position="211"/>
    </location>
</feature>
<comment type="subcellular location">
    <subcellularLocation>
        <location evidence="1">Cell inner membrane</location>
        <topology evidence="1">Multi-pass membrane protein</topology>
    </subcellularLocation>
</comment>
<evidence type="ECO:0000256" key="3">
    <source>
        <dbReference type="ARBA" id="ARBA00022519"/>
    </source>
</evidence>
<dbReference type="CDD" id="cd16017">
    <property type="entry name" value="LptA"/>
    <property type="match status" value="1"/>
</dbReference>
<dbReference type="EMBL" id="JAMD01000003">
    <property type="protein sequence ID" value="KEJ96477.1"/>
    <property type="molecule type" value="Genomic_DNA"/>
</dbReference>
<dbReference type="NCBIfam" id="NF028537">
    <property type="entry name" value="P_eth_NH2_trans"/>
    <property type="match status" value="1"/>
</dbReference>
<evidence type="ECO:0000259" key="10">
    <source>
        <dbReference type="Pfam" id="PF08019"/>
    </source>
</evidence>
<keyword evidence="6 8" id="KW-1133">Transmembrane helix</keyword>
<dbReference type="InterPro" id="IPR040423">
    <property type="entry name" value="PEA_transferase"/>
</dbReference>
<dbReference type="InterPro" id="IPR017850">
    <property type="entry name" value="Alkaline_phosphatase_core_sf"/>
</dbReference>
<keyword evidence="3" id="KW-0997">Cell inner membrane</keyword>
<keyword evidence="2" id="KW-1003">Cell membrane</keyword>
<sequence length="555" mass="61187">MTRLEQFRTRLNQLRGAIALSPLMLTVLTIAFVLVADNGTFWSIGTQIFSGHLLSFAGYMLAVFFLTLALFSLFAFPWTVKPFLIFIVLLSAVTSYYVDALGVIIDRDMIQNVMVTTMAESRHLITVGFAAHVLIYGVLPALVVACVQLEPRGPVRTAVMPVLTCVVSLALAAGLMMADLKSYASILRERKDFMSSYQPGAPLVGAIRYARMVSRSTKIDVASIGTDAHKGPAYDHPAKPMLTIVVAGETARAQNFSLNGYGVDTNPELEKLPIINFTNAHSCGTATAVSLPCMFSKYTRDDYSYEKGISTENVLDVLAHAGLNVAWWDNNTGDKGNARRIDMRSFTNEQDPRFCDAGECIDGVFLDALKAYADSITEDTVLVLHQMGSHGPTYYLRYPPEFARFAPACNTAEFKSCTPEEITNAYDNTIAYTDHILAQTINLLNAHDRLATSLIYMSDHGESLGESGLYLHGSPYFMAPEQQTHVPMVLWMSDAYKDRFGIDETCVADQKDKLLSHDNLFHSLLGMLDIQTAEHKPDLDIFAGCKLKTQVAANE</sequence>
<dbReference type="GO" id="GO:0005886">
    <property type="term" value="C:plasma membrane"/>
    <property type="evidence" value="ECO:0007669"/>
    <property type="project" value="UniProtKB-SubCell"/>
</dbReference>
<organism evidence="11 12">
    <name type="scientific">Pseudosulfitobacter pseudonitzschiae</name>
    <dbReference type="NCBI Taxonomy" id="1402135"/>
    <lineage>
        <taxon>Bacteria</taxon>
        <taxon>Pseudomonadati</taxon>
        <taxon>Pseudomonadota</taxon>
        <taxon>Alphaproteobacteria</taxon>
        <taxon>Rhodobacterales</taxon>
        <taxon>Roseobacteraceae</taxon>
        <taxon>Pseudosulfitobacter</taxon>
    </lineage>
</organism>
<feature type="transmembrane region" description="Helical" evidence="8">
    <location>
        <begin position="56"/>
        <end position="76"/>
    </location>
</feature>
<feature type="transmembrane region" description="Helical" evidence="8">
    <location>
        <begin position="16"/>
        <end position="36"/>
    </location>
</feature>
<dbReference type="PANTHER" id="PTHR30443">
    <property type="entry name" value="INNER MEMBRANE PROTEIN"/>
    <property type="match status" value="1"/>
</dbReference>
<evidence type="ECO:0000313" key="11">
    <source>
        <dbReference type="EMBL" id="KEJ96477.1"/>
    </source>
</evidence>
<dbReference type="Gene3D" id="3.40.720.10">
    <property type="entry name" value="Alkaline Phosphatase, subunit A"/>
    <property type="match status" value="1"/>
</dbReference>
<evidence type="ECO:0000256" key="2">
    <source>
        <dbReference type="ARBA" id="ARBA00022475"/>
    </source>
</evidence>
<comment type="caution">
    <text evidence="11">The sequence shown here is derived from an EMBL/GenBank/DDBJ whole genome shotgun (WGS) entry which is preliminary data.</text>
</comment>
<keyword evidence="4 11" id="KW-0808">Transferase</keyword>
<dbReference type="InterPro" id="IPR012549">
    <property type="entry name" value="EptA-like_N"/>
</dbReference>
<evidence type="ECO:0000256" key="7">
    <source>
        <dbReference type="ARBA" id="ARBA00023136"/>
    </source>
</evidence>
<evidence type="ECO:0000259" key="9">
    <source>
        <dbReference type="Pfam" id="PF00884"/>
    </source>
</evidence>
<feature type="transmembrane region" description="Helical" evidence="8">
    <location>
        <begin position="125"/>
        <end position="147"/>
    </location>
</feature>
<dbReference type="GeneID" id="68869210"/>
<dbReference type="RefSeq" id="WP_224769684.1">
    <property type="nucleotide sequence ID" value="NZ_CP054599.1"/>
</dbReference>
<evidence type="ECO:0000256" key="6">
    <source>
        <dbReference type="ARBA" id="ARBA00022989"/>
    </source>
</evidence>
<dbReference type="PANTHER" id="PTHR30443:SF0">
    <property type="entry name" value="PHOSPHOETHANOLAMINE TRANSFERASE EPTA"/>
    <property type="match status" value="1"/>
</dbReference>
<dbReference type="GO" id="GO:0016776">
    <property type="term" value="F:phosphotransferase activity, phosphate group as acceptor"/>
    <property type="evidence" value="ECO:0007669"/>
    <property type="project" value="TreeGrafter"/>
</dbReference>
<dbReference type="Pfam" id="PF08019">
    <property type="entry name" value="EptA_B_N"/>
    <property type="match status" value="1"/>
</dbReference>
<evidence type="ECO:0000256" key="5">
    <source>
        <dbReference type="ARBA" id="ARBA00022692"/>
    </source>
</evidence>
<evidence type="ECO:0000256" key="1">
    <source>
        <dbReference type="ARBA" id="ARBA00004429"/>
    </source>
</evidence>
<evidence type="ECO:0000313" key="12">
    <source>
        <dbReference type="Proteomes" id="UP000027746"/>
    </source>
</evidence>
<evidence type="ECO:0000256" key="8">
    <source>
        <dbReference type="SAM" id="Phobius"/>
    </source>
</evidence>
<keyword evidence="12" id="KW-1185">Reference proteome</keyword>
<gene>
    <name evidence="11" type="ORF">SUH3_14040</name>
</gene>
<feature type="transmembrane region" description="Helical" evidence="8">
    <location>
        <begin position="83"/>
        <end position="105"/>
    </location>
</feature>